<dbReference type="EMBL" id="KI964871">
    <property type="protein sequence ID" value="EUC27845.1"/>
    <property type="molecule type" value="Genomic_DNA"/>
</dbReference>
<accession>W6XRA6</accession>
<reference evidence="2 3" key="1">
    <citation type="journal article" date="2013" name="PLoS Genet.">
        <title>Comparative genome structure, secondary metabolite, and effector coding capacity across Cochliobolus pathogens.</title>
        <authorList>
            <person name="Condon B.J."/>
            <person name="Leng Y."/>
            <person name="Wu D."/>
            <person name="Bushley K.E."/>
            <person name="Ohm R.A."/>
            <person name="Otillar R."/>
            <person name="Martin J."/>
            <person name="Schackwitz W."/>
            <person name="Grimwood J."/>
            <person name="MohdZainudin N."/>
            <person name="Xue C."/>
            <person name="Wang R."/>
            <person name="Manning V.A."/>
            <person name="Dhillon B."/>
            <person name="Tu Z.J."/>
            <person name="Steffenson B.J."/>
            <person name="Salamov A."/>
            <person name="Sun H."/>
            <person name="Lowry S."/>
            <person name="LaButti K."/>
            <person name="Han J."/>
            <person name="Copeland A."/>
            <person name="Lindquist E."/>
            <person name="Barry K."/>
            <person name="Schmutz J."/>
            <person name="Baker S.E."/>
            <person name="Ciuffetti L.M."/>
            <person name="Grigoriev I.V."/>
            <person name="Zhong S."/>
            <person name="Turgeon B.G."/>
        </authorList>
    </citation>
    <scope>NUCLEOTIDE SEQUENCE [LARGE SCALE GENOMIC DNA]</scope>
    <source>
        <strain evidence="2 3">26-R-13</strain>
    </source>
</reference>
<keyword evidence="3" id="KW-1185">Reference proteome</keyword>
<gene>
    <name evidence="2" type="ORF">COCCADRAFT_110662</name>
</gene>
<evidence type="ECO:0000259" key="1">
    <source>
        <dbReference type="Pfam" id="PF17107"/>
    </source>
</evidence>
<dbReference type="AlphaFoldDB" id="W6XRA6"/>
<evidence type="ECO:0000313" key="2">
    <source>
        <dbReference type="EMBL" id="EUC27845.1"/>
    </source>
</evidence>
<evidence type="ECO:0000313" key="3">
    <source>
        <dbReference type="Proteomes" id="UP000053841"/>
    </source>
</evidence>
<dbReference type="InterPro" id="IPR031352">
    <property type="entry name" value="SesA"/>
</dbReference>
<dbReference type="GeneID" id="19144145"/>
<protein>
    <recommendedName>
        <fullName evidence="1">NACHT-NTPase and P-loop NTPases N-terminal domain-containing protein</fullName>
    </recommendedName>
</protein>
<dbReference type="eggNOG" id="ENOG502SRS4">
    <property type="taxonomic scope" value="Eukaryota"/>
</dbReference>
<dbReference type="Pfam" id="PF17107">
    <property type="entry name" value="SesA"/>
    <property type="match status" value="1"/>
</dbReference>
<dbReference type="KEGG" id="bze:COCCADRAFT_110662"/>
<dbReference type="HOGENOM" id="CLU_080513_1_0_1"/>
<organism evidence="2 3">
    <name type="scientific">Cochliobolus carbonum (strain 26-R-13)</name>
    <name type="common">Maize leaf spot fungus</name>
    <name type="synonym">Bipolaris zeicola</name>
    <dbReference type="NCBI Taxonomy" id="930089"/>
    <lineage>
        <taxon>Eukaryota</taxon>
        <taxon>Fungi</taxon>
        <taxon>Dikarya</taxon>
        <taxon>Ascomycota</taxon>
        <taxon>Pezizomycotina</taxon>
        <taxon>Dothideomycetes</taxon>
        <taxon>Pleosporomycetidae</taxon>
        <taxon>Pleosporales</taxon>
        <taxon>Pleosporineae</taxon>
        <taxon>Pleosporaceae</taxon>
        <taxon>Bipolaris</taxon>
    </lineage>
</organism>
<dbReference type="RefSeq" id="XP_007717850.1">
    <property type="nucleotide sequence ID" value="XM_007719660.1"/>
</dbReference>
<dbReference type="OrthoDB" id="3758369at2759"/>
<proteinExistence type="predicted"/>
<dbReference type="Proteomes" id="UP000053841">
    <property type="component" value="Unassembled WGS sequence"/>
</dbReference>
<name>W6XRA6_COCC2</name>
<feature type="domain" description="NACHT-NTPase and P-loop NTPases N-terminal" evidence="1">
    <location>
        <begin position="14"/>
        <end position="134"/>
    </location>
</feature>
<sequence length="217" mass="23556">MTGVGEASAIIGIISAGVTFIEAAKKVYDAAENSEDLPAAFREVAQRLPLIQDTLNIIEAQLEKDPLDKATYEAIKSTSERAKTKAEQLKVIFEKCIPLEGASRYARYVAALRTLGKEHKVEVLMKDLLGAVQDIANGQTMRAATREQTIKLAKALEAVLAVEPSVPDELIEGASAASRNVHMGQGDIYSADGEAEQFNAKDNARQYRAETMNFGKE</sequence>